<sequence length="45" mass="4771">MPPKARSKSRSGAFPLDVISPKLLYPCLGLPRGNQASRSWGATAS</sequence>
<dbReference type="AlphaFoldDB" id="A0A9Q9UWD7"/>
<protein>
    <submittedName>
        <fullName evidence="1">Uncharacterized protein</fullName>
    </submittedName>
</protein>
<dbReference type="EMBL" id="CP017708">
    <property type="protein sequence ID" value="WAN69753.1"/>
    <property type="molecule type" value="Genomic_DNA"/>
</dbReference>
<organism evidence="1">
    <name type="scientific">Moorena producens (strain JHB)</name>
    <dbReference type="NCBI Taxonomy" id="1454205"/>
    <lineage>
        <taxon>Bacteria</taxon>
        <taxon>Bacillati</taxon>
        <taxon>Cyanobacteriota</taxon>
        <taxon>Cyanophyceae</taxon>
        <taxon>Coleofasciculales</taxon>
        <taxon>Coleofasciculaceae</taxon>
        <taxon>Moorena</taxon>
    </lineage>
</organism>
<name>A0A9Q9UWD7_MOOP1</name>
<reference evidence="1" key="2">
    <citation type="submission" date="2022-10" db="EMBL/GenBank/DDBJ databases">
        <authorList>
            <person name="Ngo T.-E."/>
        </authorList>
    </citation>
    <scope>NUCLEOTIDE SEQUENCE</scope>
    <source>
        <strain evidence="1">JHB</strain>
    </source>
</reference>
<gene>
    <name evidence="1" type="ORF">BJP36_37295</name>
</gene>
<accession>A0A9Q9UWD7</accession>
<reference evidence="1" key="1">
    <citation type="journal article" date="2017" name="Proc. Natl. Acad. Sci. U.S.A.">
        <title>Comparative genomics uncovers the prolific and distinctive metabolic potential of the cyanobacterial genus Moorea.</title>
        <authorList>
            <person name="Leao T."/>
            <person name="Castelao G."/>
            <person name="Korobeynikov A."/>
            <person name="Monroe E.A."/>
            <person name="Podell S."/>
            <person name="Glukhov E."/>
            <person name="Allen E.E."/>
            <person name="Gerwick W.H."/>
            <person name="Gerwick L."/>
        </authorList>
    </citation>
    <scope>NUCLEOTIDE SEQUENCE</scope>
    <source>
        <strain evidence="1">JHB</strain>
    </source>
</reference>
<proteinExistence type="predicted"/>
<evidence type="ECO:0000313" key="1">
    <source>
        <dbReference type="EMBL" id="WAN69753.1"/>
    </source>
</evidence>
<dbReference type="Proteomes" id="UP000176944">
    <property type="component" value="Chromosome"/>
</dbReference>